<sequence>MACRPALCCLFLFYPSAAFHRSIFWFGHEIDNSEIAAFSAVIFGIICFLLNLATVLVYKMRNNSQPNGQDAAIELKMTIYAVTTFFGQLLMAIHMEIDNSEIAAFSAVIFGIICFLLNLATVLVYKMRNNSQPNGQDAAIELKMTIYAVTTFFGQLLMAIHMEIDNSEIAAFSAVIFGIICFLLNLATVLVYKMRNNSQPNGQDAAIELKMTIYAVTTFFGQLLMAIHMVIVVVFVKAARANSLAKN</sequence>
<feature type="transmembrane region" description="Helical" evidence="1">
    <location>
        <begin position="103"/>
        <end position="125"/>
    </location>
</feature>
<dbReference type="EMBL" id="JBICBT010000861">
    <property type="protein sequence ID" value="KAL3096508.1"/>
    <property type="molecule type" value="Genomic_DNA"/>
</dbReference>
<feature type="signal peptide" evidence="2">
    <location>
        <begin position="1"/>
        <end position="18"/>
    </location>
</feature>
<evidence type="ECO:0000313" key="3">
    <source>
        <dbReference type="EMBL" id="KAL3096508.1"/>
    </source>
</evidence>
<feature type="chain" id="PRO_5044760817" evidence="2">
    <location>
        <begin position="19"/>
        <end position="247"/>
    </location>
</feature>
<feature type="transmembrane region" description="Helical" evidence="1">
    <location>
        <begin position="170"/>
        <end position="192"/>
    </location>
</feature>
<keyword evidence="1" id="KW-1133">Transmembrane helix</keyword>
<keyword evidence="4" id="KW-1185">Reference proteome</keyword>
<dbReference type="Proteomes" id="UP001620626">
    <property type="component" value="Unassembled WGS sequence"/>
</dbReference>
<organism evidence="3 4">
    <name type="scientific">Heterodera trifolii</name>
    <dbReference type="NCBI Taxonomy" id="157864"/>
    <lineage>
        <taxon>Eukaryota</taxon>
        <taxon>Metazoa</taxon>
        <taxon>Ecdysozoa</taxon>
        <taxon>Nematoda</taxon>
        <taxon>Chromadorea</taxon>
        <taxon>Rhabditida</taxon>
        <taxon>Tylenchina</taxon>
        <taxon>Tylenchomorpha</taxon>
        <taxon>Tylenchoidea</taxon>
        <taxon>Heteroderidae</taxon>
        <taxon>Heteroderinae</taxon>
        <taxon>Heterodera</taxon>
    </lineage>
</organism>
<reference evidence="3 4" key="1">
    <citation type="submission" date="2024-10" db="EMBL/GenBank/DDBJ databases">
        <authorList>
            <person name="Kim D."/>
        </authorList>
    </citation>
    <scope>NUCLEOTIDE SEQUENCE [LARGE SCALE GENOMIC DNA]</scope>
    <source>
        <strain evidence="3">BH-2024</strain>
    </source>
</reference>
<protein>
    <submittedName>
        <fullName evidence="3">Uncharacterized protein</fullName>
    </submittedName>
</protein>
<evidence type="ECO:0000256" key="1">
    <source>
        <dbReference type="SAM" id="Phobius"/>
    </source>
</evidence>
<dbReference type="AlphaFoldDB" id="A0ABD2K118"/>
<keyword evidence="1" id="KW-0472">Membrane</keyword>
<name>A0ABD2K118_9BILA</name>
<accession>A0ABD2K118</accession>
<gene>
    <name evidence="3" type="ORF">niasHT_027010</name>
</gene>
<feature type="transmembrane region" description="Helical" evidence="1">
    <location>
        <begin position="213"/>
        <end position="236"/>
    </location>
</feature>
<proteinExistence type="predicted"/>
<evidence type="ECO:0000313" key="4">
    <source>
        <dbReference type="Proteomes" id="UP001620626"/>
    </source>
</evidence>
<keyword evidence="1" id="KW-0812">Transmembrane</keyword>
<feature type="transmembrane region" description="Helical" evidence="1">
    <location>
        <begin position="79"/>
        <end position="97"/>
    </location>
</feature>
<feature type="transmembrane region" description="Helical" evidence="1">
    <location>
        <begin position="146"/>
        <end position="164"/>
    </location>
</feature>
<evidence type="ECO:0000256" key="2">
    <source>
        <dbReference type="SAM" id="SignalP"/>
    </source>
</evidence>
<comment type="caution">
    <text evidence="3">The sequence shown here is derived from an EMBL/GenBank/DDBJ whole genome shotgun (WGS) entry which is preliminary data.</text>
</comment>
<feature type="transmembrane region" description="Helical" evidence="1">
    <location>
        <begin position="35"/>
        <end position="58"/>
    </location>
</feature>
<keyword evidence="2" id="KW-0732">Signal</keyword>